<name>A0ABV5ZK66_9BACT</name>
<dbReference type="EMBL" id="JBHLZF010000002">
    <property type="protein sequence ID" value="MFB9897745.1"/>
    <property type="molecule type" value="Genomic_DNA"/>
</dbReference>
<sequence>MEHHQQHGDWNAQQETLRQLRRRMADGGTLGEALRAARRFVEDHHYDAQRTRLEEIEADYRLMCDFLLRGYPDAKREELYGQLFRRLYRLVRDIELDGLTAHDARLAVHVQHRDGLTFETEAIRRQLEAFVSDVAVSSLEPDEARQSRLRAVYDAHHAYTQRLFDAMVFSHQWSRDFGRDMAELLVSPTVDAADAQLLVTALMLGAMNQGDPERLLALTEVYAMAQDEHVRQRALVGWAFALDDEVLALFPRVAARVRYLLDAQNVRQELLELQMQVVYCRNAERDHARLQQDVMPTLMKNRNLEITRFGIKEKDEDALEDILHPDAADKKMEEMERSIRKMMDMRRQGADIYFGGFSQMKRFSFFYTLSNWFVPFSPDHPQLRHLPTELLGSAFMAHLFQSGPFCDSDKYSFALGLSTVFANLPANIREMLLRGEATMEIAGDGETDLQSPAYVRRMYLQDLYRFFRLSDFRTSFADPFADSRFLLMQRGVCLGRMGEEARRVQRFLLKQQMYGALSALFYAYKQTDRPDDMRMEALLCMHEGQYFQAQALYARLCELQPDDEQAVRGYARASFRVEDYHEAAERYGWLCERHPDQPQLALSQAIALINDGRAEEGQKMLFRLAYEQPDNLNVERALAWGHLWLGHADQAARHYRHIVESKECTPADCLNAGYAQWFMGHGGEAVELMKRWTAMSRDKGQPVPDVLAQFQKDAALLDVYGIPAVDRRLIAGLVE</sequence>
<dbReference type="SUPFAM" id="SSF48452">
    <property type="entry name" value="TPR-like"/>
    <property type="match status" value="1"/>
</dbReference>
<dbReference type="RefSeq" id="WP_027951585.1">
    <property type="nucleotide sequence ID" value="NZ_JADU01000001.1"/>
</dbReference>
<keyword evidence="2" id="KW-1185">Reference proteome</keyword>
<protein>
    <submittedName>
        <fullName evidence="1">Tetratricopeptide repeat protein</fullName>
    </submittedName>
</protein>
<dbReference type="Gene3D" id="1.25.40.10">
    <property type="entry name" value="Tetratricopeptide repeat domain"/>
    <property type="match status" value="1"/>
</dbReference>
<dbReference type="InterPro" id="IPR011990">
    <property type="entry name" value="TPR-like_helical_dom_sf"/>
</dbReference>
<organism evidence="1 2">
    <name type="scientific">Hallella seregens ATCC 51272</name>
    <dbReference type="NCBI Taxonomy" id="1336250"/>
    <lineage>
        <taxon>Bacteria</taxon>
        <taxon>Pseudomonadati</taxon>
        <taxon>Bacteroidota</taxon>
        <taxon>Bacteroidia</taxon>
        <taxon>Bacteroidales</taxon>
        <taxon>Prevotellaceae</taxon>
        <taxon>Hallella</taxon>
    </lineage>
</organism>
<evidence type="ECO:0000313" key="1">
    <source>
        <dbReference type="EMBL" id="MFB9897745.1"/>
    </source>
</evidence>
<gene>
    <name evidence="1" type="ORF">ACFFK8_08055</name>
</gene>
<reference evidence="1 2" key="1">
    <citation type="submission" date="2024-09" db="EMBL/GenBank/DDBJ databases">
        <authorList>
            <person name="Sun Q."/>
            <person name="Mori K."/>
        </authorList>
    </citation>
    <scope>NUCLEOTIDE SEQUENCE [LARGE SCALE GENOMIC DNA]</scope>
    <source>
        <strain evidence="1 2">ATCC 51272</strain>
    </source>
</reference>
<evidence type="ECO:0000313" key="2">
    <source>
        <dbReference type="Proteomes" id="UP001589688"/>
    </source>
</evidence>
<proteinExistence type="predicted"/>
<comment type="caution">
    <text evidence="1">The sequence shown here is derived from an EMBL/GenBank/DDBJ whole genome shotgun (WGS) entry which is preliminary data.</text>
</comment>
<accession>A0ABV5ZK66</accession>
<dbReference type="Proteomes" id="UP001589688">
    <property type="component" value="Unassembled WGS sequence"/>
</dbReference>